<dbReference type="Proteomes" id="UP000748025">
    <property type="component" value="Unassembled WGS sequence"/>
</dbReference>
<name>A0A9P7N6D7_9HYPO</name>
<proteinExistence type="predicted"/>
<evidence type="ECO:0000256" key="1">
    <source>
        <dbReference type="SAM" id="MobiDB-lite"/>
    </source>
</evidence>
<organism evidence="2 3">
    <name type="scientific">Claviceps pusilla</name>
    <dbReference type="NCBI Taxonomy" id="123648"/>
    <lineage>
        <taxon>Eukaryota</taxon>
        <taxon>Fungi</taxon>
        <taxon>Dikarya</taxon>
        <taxon>Ascomycota</taxon>
        <taxon>Pezizomycotina</taxon>
        <taxon>Sordariomycetes</taxon>
        <taxon>Hypocreomycetidae</taxon>
        <taxon>Hypocreales</taxon>
        <taxon>Clavicipitaceae</taxon>
        <taxon>Claviceps</taxon>
    </lineage>
</organism>
<gene>
    <name evidence="2" type="ORF">E4U43_003175</name>
</gene>
<accession>A0A9P7N6D7</accession>
<feature type="region of interest" description="Disordered" evidence="1">
    <location>
        <begin position="101"/>
        <end position="146"/>
    </location>
</feature>
<reference evidence="2" key="1">
    <citation type="journal article" date="2020" name="bioRxiv">
        <title>Whole genome comparisons of ergot fungi reveals the divergence and evolution of species within the genus Claviceps are the result of varying mechanisms driving genome evolution and host range expansion.</title>
        <authorList>
            <person name="Wyka S.A."/>
            <person name="Mondo S.J."/>
            <person name="Liu M."/>
            <person name="Dettman J."/>
            <person name="Nalam V."/>
            <person name="Broders K.D."/>
        </authorList>
    </citation>
    <scope>NUCLEOTIDE SEQUENCE</scope>
    <source>
        <strain evidence="2">CCC 602</strain>
    </source>
</reference>
<feature type="compositionally biased region" description="Acidic residues" evidence="1">
    <location>
        <begin position="120"/>
        <end position="146"/>
    </location>
</feature>
<dbReference type="AlphaFoldDB" id="A0A9P7N6D7"/>
<evidence type="ECO:0000313" key="2">
    <source>
        <dbReference type="EMBL" id="KAG5994742.1"/>
    </source>
</evidence>
<sequence length="146" mass="16086">FICLPTREIENTISRRNMAHRLHRSSARPSQSAERALRAQPLLLRLMLRTILPLSAPGHHKRSSRQEKVGIGYDTKAAAQVCAEGGEQPKKETASTIFAATFENTEGATTGLGAGREYGHEEDADAADEEDEGNEEIEEREGNEEN</sequence>
<dbReference type="EMBL" id="SRPW01002208">
    <property type="protein sequence ID" value="KAG5994742.1"/>
    <property type="molecule type" value="Genomic_DNA"/>
</dbReference>
<keyword evidence="3" id="KW-1185">Reference proteome</keyword>
<protein>
    <submittedName>
        <fullName evidence="2">Uncharacterized protein</fullName>
    </submittedName>
</protein>
<feature type="non-terminal residue" evidence="2">
    <location>
        <position position="1"/>
    </location>
</feature>
<evidence type="ECO:0000313" key="3">
    <source>
        <dbReference type="Proteomes" id="UP000748025"/>
    </source>
</evidence>
<comment type="caution">
    <text evidence="2">The sequence shown here is derived from an EMBL/GenBank/DDBJ whole genome shotgun (WGS) entry which is preliminary data.</text>
</comment>